<reference evidence="2 3" key="1">
    <citation type="submission" date="2024-02" db="EMBL/GenBank/DDBJ databases">
        <title>De novo assembly and annotation of 12 fungi associated with fruit tree decline syndrome in Ontario, Canada.</title>
        <authorList>
            <person name="Sulman M."/>
            <person name="Ellouze W."/>
            <person name="Ilyukhin E."/>
        </authorList>
    </citation>
    <scope>NUCLEOTIDE SEQUENCE [LARGE SCALE GENOMIC DNA]</scope>
    <source>
        <strain evidence="2 3">M42-189</strain>
    </source>
</reference>
<evidence type="ECO:0000313" key="3">
    <source>
        <dbReference type="Proteomes" id="UP001521785"/>
    </source>
</evidence>
<evidence type="ECO:0000313" key="2">
    <source>
        <dbReference type="EMBL" id="KAL1594591.1"/>
    </source>
</evidence>
<feature type="compositionally biased region" description="Basic and acidic residues" evidence="1">
    <location>
        <begin position="409"/>
        <end position="423"/>
    </location>
</feature>
<feature type="region of interest" description="Disordered" evidence="1">
    <location>
        <begin position="406"/>
        <end position="427"/>
    </location>
</feature>
<gene>
    <name evidence="2" type="ORF">SLS60_010352</name>
</gene>
<feature type="region of interest" description="Disordered" evidence="1">
    <location>
        <begin position="543"/>
        <end position="567"/>
    </location>
</feature>
<name>A0ABR3QR07_9PLEO</name>
<keyword evidence="3" id="KW-1185">Reference proteome</keyword>
<protein>
    <submittedName>
        <fullName evidence="2">Uncharacterized protein</fullName>
    </submittedName>
</protein>
<dbReference type="EMBL" id="JAKJXO020000017">
    <property type="protein sequence ID" value="KAL1594591.1"/>
    <property type="molecule type" value="Genomic_DNA"/>
</dbReference>
<sequence>MASIGRVVISALSGTQEITAGLANFNFDFSLVKVAAPTEYQSIGQHLSKKRKLSAEDGSIHRTARKLGALFEATLPDIPNLIRAYGLRASEVTENPEHKLSEERRHGPLNEHVGLDGRAHWAAATSGPSALAVLLLACMIARSFTKSSEAVALWSEIVATRKTLLQEQLNGPSINMNSLTASQVEITREALAEWDASARSWLSMADKSMSRQQFKLMLIIDNLDLTVRSSLTAYENVMEVWVDAMTTVDKLISGVPLRMQKPGVLIGLSSWHLYPDISVLDYEQKLLQLNDHLVRTGGLLTIGMQSISPKITEGINWTMPLKDLRYYGKATLTKGVVNTSSSYVTFDVFVRVAIGSMISQWSRYPGGLGSKFAFLAAFGKAITAPEMVIASSMMNQEVMDGLALDVEGSEDKKRDDPYSEGLHDNTNTDQSLNNVVFWPKAITDAVDSYSRGNVHYQREFEQSVELGTRRFPDFFAPKPEHAPPGFGLCNLQTLLDMMRTGSTIAALRALTASHFSALDLQHAVLLHRGDNWSEIVDLSPYKNPSNPELSYPTKNDTFPEEGLDLAA</sequence>
<feature type="compositionally biased region" description="Polar residues" evidence="1">
    <location>
        <begin position="543"/>
        <end position="556"/>
    </location>
</feature>
<accession>A0ABR3QR07</accession>
<comment type="caution">
    <text evidence="2">The sequence shown here is derived from an EMBL/GenBank/DDBJ whole genome shotgun (WGS) entry which is preliminary data.</text>
</comment>
<organism evidence="2 3">
    <name type="scientific">Paraconiothyrium brasiliense</name>
    <dbReference type="NCBI Taxonomy" id="300254"/>
    <lineage>
        <taxon>Eukaryota</taxon>
        <taxon>Fungi</taxon>
        <taxon>Dikarya</taxon>
        <taxon>Ascomycota</taxon>
        <taxon>Pezizomycotina</taxon>
        <taxon>Dothideomycetes</taxon>
        <taxon>Pleosporomycetidae</taxon>
        <taxon>Pleosporales</taxon>
        <taxon>Massarineae</taxon>
        <taxon>Didymosphaeriaceae</taxon>
        <taxon>Paraconiothyrium</taxon>
    </lineage>
</organism>
<dbReference type="Proteomes" id="UP001521785">
    <property type="component" value="Unassembled WGS sequence"/>
</dbReference>
<evidence type="ECO:0000256" key="1">
    <source>
        <dbReference type="SAM" id="MobiDB-lite"/>
    </source>
</evidence>
<proteinExistence type="predicted"/>
<feature type="compositionally biased region" description="Acidic residues" evidence="1">
    <location>
        <begin position="558"/>
        <end position="567"/>
    </location>
</feature>